<dbReference type="EMBL" id="SMRT01000001">
    <property type="protein sequence ID" value="TDG00364.1"/>
    <property type="molecule type" value="Genomic_DNA"/>
</dbReference>
<dbReference type="InterPro" id="IPR017896">
    <property type="entry name" value="4Fe4S_Fe-S-bd"/>
</dbReference>
<keyword evidence="2 6" id="KW-0479">Metal-binding</keyword>
<proteinExistence type="predicted"/>
<keyword evidence="6" id="KW-0813">Transport</keyword>
<feature type="domain" description="4Fe-4S ferredoxin-type" evidence="7">
    <location>
        <begin position="16"/>
        <end position="47"/>
    </location>
</feature>
<name>A0A4R5KWI0_9BACL</name>
<keyword evidence="9" id="KW-1185">Reference proteome</keyword>
<dbReference type="EC" id="1.1.99.14" evidence="6"/>
<evidence type="ECO:0000313" key="8">
    <source>
        <dbReference type="EMBL" id="TDG00364.1"/>
    </source>
</evidence>
<evidence type="ECO:0000313" key="9">
    <source>
        <dbReference type="Proteomes" id="UP000295636"/>
    </source>
</evidence>
<comment type="catalytic activity">
    <reaction evidence="6">
        <text>(R)-lactate + A = pyruvate + AH2</text>
        <dbReference type="Rhea" id="RHEA:15089"/>
        <dbReference type="ChEBI" id="CHEBI:13193"/>
        <dbReference type="ChEBI" id="CHEBI:15361"/>
        <dbReference type="ChEBI" id="CHEBI:16004"/>
        <dbReference type="ChEBI" id="CHEBI:17499"/>
    </reaction>
</comment>
<dbReference type="Pfam" id="PF02754">
    <property type="entry name" value="CCG"/>
    <property type="match status" value="2"/>
</dbReference>
<keyword evidence="4 6" id="KW-0408">Iron</keyword>
<dbReference type="GO" id="GO:0046872">
    <property type="term" value="F:metal ion binding"/>
    <property type="evidence" value="ECO:0007669"/>
    <property type="project" value="UniProtKB-UniRule"/>
</dbReference>
<evidence type="ECO:0000256" key="4">
    <source>
        <dbReference type="ARBA" id="ARBA00023004"/>
    </source>
</evidence>
<dbReference type="PIRSF" id="PIRSF000139">
    <property type="entry name" value="Glc_ox_4Fe-4S"/>
    <property type="match status" value="1"/>
</dbReference>
<protein>
    <recommendedName>
        <fullName evidence="6">Glycolate oxidase iron-sulfur subunit</fullName>
        <ecNumber evidence="6">1.1.99.14</ecNumber>
    </recommendedName>
</protein>
<dbReference type="RefSeq" id="WP_133225073.1">
    <property type="nucleotide sequence ID" value="NZ_SMRT01000001.1"/>
</dbReference>
<dbReference type="AlphaFoldDB" id="A0A4R5KWI0"/>
<comment type="catalytic activity">
    <reaction evidence="6">
        <text>glycolate + A = glyoxylate + AH2</text>
        <dbReference type="Rhea" id="RHEA:21264"/>
        <dbReference type="ChEBI" id="CHEBI:13193"/>
        <dbReference type="ChEBI" id="CHEBI:17499"/>
        <dbReference type="ChEBI" id="CHEBI:29805"/>
        <dbReference type="ChEBI" id="CHEBI:36655"/>
        <dbReference type="EC" id="1.1.99.14"/>
    </reaction>
</comment>
<dbReference type="GO" id="GO:0019154">
    <property type="term" value="F:glycolate dehydrogenase activity"/>
    <property type="evidence" value="ECO:0007669"/>
    <property type="project" value="UniProtKB-EC"/>
</dbReference>
<comment type="caution">
    <text evidence="8">The sequence shown here is derived from an EMBL/GenBank/DDBJ whole genome shotgun (WGS) entry which is preliminary data.</text>
</comment>
<evidence type="ECO:0000256" key="1">
    <source>
        <dbReference type="ARBA" id="ARBA00022485"/>
    </source>
</evidence>
<evidence type="ECO:0000256" key="2">
    <source>
        <dbReference type="ARBA" id="ARBA00022723"/>
    </source>
</evidence>
<evidence type="ECO:0000256" key="6">
    <source>
        <dbReference type="PIRNR" id="PIRNR000139"/>
    </source>
</evidence>
<dbReference type="PROSITE" id="PS00198">
    <property type="entry name" value="4FE4S_FER_1"/>
    <property type="match status" value="1"/>
</dbReference>
<keyword evidence="1 6" id="KW-0004">4Fe-4S</keyword>
<dbReference type="Proteomes" id="UP000295636">
    <property type="component" value="Unassembled WGS sequence"/>
</dbReference>
<comment type="function">
    <text evidence="6">Component of a complex that catalyzes the oxidation of glycolate to glyoxylate.</text>
</comment>
<dbReference type="PANTHER" id="PTHR32479:SF17">
    <property type="entry name" value="GLYCOLATE OXIDASE IRON-SULFUR SUBUNIT"/>
    <property type="match status" value="1"/>
</dbReference>
<dbReference type="SUPFAM" id="SSF46548">
    <property type="entry name" value="alpha-helical ferredoxin"/>
    <property type="match status" value="1"/>
</dbReference>
<dbReference type="PANTHER" id="PTHR32479">
    <property type="entry name" value="GLYCOLATE OXIDASE IRON-SULFUR SUBUNIT"/>
    <property type="match status" value="1"/>
</dbReference>
<dbReference type="InterPro" id="IPR009051">
    <property type="entry name" value="Helical_ferredxn"/>
</dbReference>
<dbReference type="Gene3D" id="1.10.1060.10">
    <property type="entry name" value="Alpha-helical ferredoxin"/>
    <property type="match status" value="1"/>
</dbReference>
<dbReference type="PROSITE" id="PS51379">
    <property type="entry name" value="4FE4S_FER_2"/>
    <property type="match status" value="2"/>
</dbReference>
<feature type="domain" description="4Fe-4S ferredoxin-type" evidence="7">
    <location>
        <begin position="67"/>
        <end position="97"/>
    </location>
</feature>
<dbReference type="InterPro" id="IPR004017">
    <property type="entry name" value="Cys_rich_dom"/>
</dbReference>
<dbReference type="InterPro" id="IPR017900">
    <property type="entry name" value="4Fe4S_Fe_S_CS"/>
</dbReference>
<dbReference type="GO" id="GO:0051539">
    <property type="term" value="F:4 iron, 4 sulfur cluster binding"/>
    <property type="evidence" value="ECO:0007669"/>
    <property type="project" value="UniProtKB-UniRule"/>
</dbReference>
<evidence type="ECO:0000259" key="7">
    <source>
        <dbReference type="PROSITE" id="PS51379"/>
    </source>
</evidence>
<keyword evidence="3" id="KW-0677">Repeat</keyword>
<dbReference type="OrthoDB" id="9770306at2"/>
<evidence type="ECO:0000256" key="3">
    <source>
        <dbReference type="ARBA" id="ARBA00022737"/>
    </source>
</evidence>
<dbReference type="Pfam" id="PF13183">
    <property type="entry name" value="Fer4_8"/>
    <property type="match status" value="1"/>
</dbReference>
<reference evidence="8 9" key="1">
    <citation type="submission" date="2019-03" db="EMBL/GenBank/DDBJ databases">
        <title>This is whole genome sequence of Paenibacillus sp MS74 strain.</title>
        <authorList>
            <person name="Trinh H.N."/>
        </authorList>
    </citation>
    <scope>NUCLEOTIDE SEQUENCE [LARGE SCALE GENOMIC DNA]</scope>
    <source>
        <strain evidence="8 9">MS74</strain>
    </source>
</reference>
<comment type="cofactor">
    <cofactor evidence="6">
        <name>[4Fe-4S] cluster</name>
        <dbReference type="ChEBI" id="CHEBI:49883"/>
    </cofactor>
    <text evidence="6">Binds 2 [4Fe-4S] clusters.</text>
</comment>
<keyword evidence="6" id="KW-0249">Electron transport</keyword>
<sequence>MSGSPQADSKLKELQKALSYDDTMSCIQCGYCLPACPTYETMGKETHSPRGRIHLVKMAGEGKLNDFTLLADSLDQCLGCRACETACPSGVKYGSIYESAKNVIEQNVPRSVKARAARSVLLRKVFPSKAALNTIGTLLWAYQKSGLQHTARKLRLTRVLPEPLGVFERIVPDVPGPLERRKRPLRFRPEGVPKLKVAFFTGCVMDAMFERINHLSMKLLQKAGSEVIILSGDTCCGALHSHSGEMELAKKLARQNIAAFERLLAQEPVDYIVNNAGGCGAMLVEYDHLFHDDPAWANRAQAFASRNRDIHQVLAQLGLPLPAKPTPQERTSSPEPQIVTYQRSCHMTNVQKVTRDPLQLMGAIPGIRLREMEDKDKCCGSAGIYNIVNYKESMDILDVKMNHVKATQAQTIVTTNPGCLMQMQLGIVREGLEGEVRAVHLVELLAEACGVSV</sequence>
<accession>A0A4R5KWI0</accession>
<keyword evidence="5 6" id="KW-0411">Iron-sulfur</keyword>
<dbReference type="InterPro" id="IPR012257">
    <property type="entry name" value="Glc_ox_4Fe-4S"/>
</dbReference>
<organism evidence="8 9">
    <name type="scientific">Paenibacillus piri</name>
    <dbReference type="NCBI Taxonomy" id="2547395"/>
    <lineage>
        <taxon>Bacteria</taxon>
        <taxon>Bacillati</taxon>
        <taxon>Bacillota</taxon>
        <taxon>Bacilli</taxon>
        <taxon>Bacillales</taxon>
        <taxon>Paenibacillaceae</taxon>
        <taxon>Paenibacillus</taxon>
    </lineage>
</organism>
<gene>
    <name evidence="8" type="ORF">E1757_01620</name>
</gene>
<evidence type="ECO:0000256" key="5">
    <source>
        <dbReference type="ARBA" id="ARBA00023014"/>
    </source>
</evidence>